<evidence type="ECO:0000313" key="2">
    <source>
        <dbReference type="EMBL" id="KAK4098203.1"/>
    </source>
</evidence>
<evidence type="ECO:0000256" key="1">
    <source>
        <dbReference type="SAM" id="MobiDB-lite"/>
    </source>
</evidence>
<feature type="compositionally biased region" description="Basic residues" evidence="1">
    <location>
        <begin position="148"/>
        <end position="161"/>
    </location>
</feature>
<feature type="region of interest" description="Disordered" evidence="1">
    <location>
        <begin position="136"/>
        <end position="161"/>
    </location>
</feature>
<comment type="caution">
    <text evidence="2">The sequence shown here is derived from an EMBL/GenBank/DDBJ whole genome shotgun (WGS) entry which is preliminary data.</text>
</comment>
<gene>
    <name evidence="2" type="ORF">N658DRAFT_227419</name>
</gene>
<dbReference type="AlphaFoldDB" id="A0AAN6SYM2"/>
<evidence type="ECO:0000313" key="3">
    <source>
        <dbReference type="Proteomes" id="UP001305647"/>
    </source>
</evidence>
<dbReference type="EMBL" id="MU863661">
    <property type="protein sequence ID" value="KAK4098203.1"/>
    <property type="molecule type" value="Genomic_DNA"/>
</dbReference>
<keyword evidence="3" id="KW-1185">Reference proteome</keyword>
<reference evidence="2" key="2">
    <citation type="submission" date="2023-05" db="EMBL/GenBank/DDBJ databases">
        <authorList>
            <consortium name="Lawrence Berkeley National Laboratory"/>
            <person name="Steindorff A."/>
            <person name="Hensen N."/>
            <person name="Bonometti L."/>
            <person name="Westerberg I."/>
            <person name="Brannstrom I.O."/>
            <person name="Guillou S."/>
            <person name="Cros-Aarteil S."/>
            <person name="Calhoun S."/>
            <person name="Haridas S."/>
            <person name="Kuo A."/>
            <person name="Mondo S."/>
            <person name="Pangilinan J."/>
            <person name="Riley R."/>
            <person name="Labutti K."/>
            <person name="Andreopoulos B."/>
            <person name="Lipzen A."/>
            <person name="Chen C."/>
            <person name="Yanf M."/>
            <person name="Daum C."/>
            <person name="Ng V."/>
            <person name="Clum A."/>
            <person name="Ohm R."/>
            <person name="Martin F."/>
            <person name="Silar P."/>
            <person name="Natvig D."/>
            <person name="Lalanne C."/>
            <person name="Gautier V."/>
            <person name="Ament-Velasquez S.L."/>
            <person name="Kruys A."/>
            <person name="Hutchinson M.I."/>
            <person name="Powell A.J."/>
            <person name="Barry K."/>
            <person name="Miller A.N."/>
            <person name="Grigoriev I.V."/>
            <person name="Debuchy R."/>
            <person name="Gladieux P."/>
            <person name="Thoren M.H."/>
            <person name="Johannesson H."/>
        </authorList>
    </citation>
    <scope>NUCLEOTIDE SEQUENCE</scope>
    <source>
        <strain evidence="2">CBS 757.83</strain>
    </source>
</reference>
<organism evidence="2 3">
    <name type="scientific">Parathielavia hyrcaniae</name>
    <dbReference type="NCBI Taxonomy" id="113614"/>
    <lineage>
        <taxon>Eukaryota</taxon>
        <taxon>Fungi</taxon>
        <taxon>Dikarya</taxon>
        <taxon>Ascomycota</taxon>
        <taxon>Pezizomycotina</taxon>
        <taxon>Sordariomycetes</taxon>
        <taxon>Sordariomycetidae</taxon>
        <taxon>Sordariales</taxon>
        <taxon>Chaetomiaceae</taxon>
        <taxon>Parathielavia</taxon>
    </lineage>
</organism>
<proteinExistence type="predicted"/>
<reference evidence="2" key="1">
    <citation type="journal article" date="2023" name="Mol. Phylogenet. Evol.">
        <title>Genome-scale phylogeny and comparative genomics of the fungal order Sordariales.</title>
        <authorList>
            <person name="Hensen N."/>
            <person name="Bonometti L."/>
            <person name="Westerberg I."/>
            <person name="Brannstrom I.O."/>
            <person name="Guillou S."/>
            <person name="Cros-Aarteil S."/>
            <person name="Calhoun S."/>
            <person name="Haridas S."/>
            <person name="Kuo A."/>
            <person name="Mondo S."/>
            <person name="Pangilinan J."/>
            <person name="Riley R."/>
            <person name="LaButti K."/>
            <person name="Andreopoulos B."/>
            <person name="Lipzen A."/>
            <person name="Chen C."/>
            <person name="Yan M."/>
            <person name="Daum C."/>
            <person name="Ng V."/>
            <person name="Clum A."/>
            <person name="Steindorff A."/>
            <person name="Ohm R.A."/>
            <person name="Martin F."/>
            <person name="Silar P."/>
            <person name="Natvig D.O."/>
            <person name="Lalanne C."/>
            <person name="Gautier V."/>
            <person name="Ament-Velasquez S.L."/>
            <person name="Kruys A."/>
            <person name="Hutchinson M.I."/>
            <person name="Powell A.J."/>
            <person name="Barry K."/>
            <person name="Miller A.N."/>
            <person name="Grigoriev I.V."/>
            <person name="Debuchy R."/>
            <person name="Gladieux P."/>
            <person name="Hiltunen Thoren M."/>
            <person name="Johannesson H."/>
        </authorList>
    </citation>
    <scope>NUCLEOTIDE SEQUENCE</scope>
    <source>
        <strain evidence="2">CBS 757.83</strain>
    </source>
</reference>
<sequence>MEGARENLGSMPKVLGRSHHTTWTLFQAQMQARMANHACVRTPLCRWPGRVPACSPRCGCLRAFSRAERRTRRQAPQYSPIQDSMVRFASFRYLCLDYWSQPPVPPILVSVCLLCHAHATWWRACVSDDRSRGWVPDPEQARGQLQQHTKHIPKPGRMHSG</sequence>
<dbReference type="Proteomes" id="UP001305647">
    <property type="component" value="Unassembled WGS sequence"/>
</dbReference>
<accession>A0AAN6SYM2</accession>
<protein>
    <submittedName>
        <fullName evidence="2">Uncharacterized protein</fullName>
    </submittedName>
</protein>
<name>A0AAN6SYM2_9PEZI</name>